<evidence type="ECO:0000313" key="3">
    <source>
        <dbReference type="Proteomes" id="UP000030748"/>
    </source>
</evidence>
<keyword evidence="1" id="KW-0472">Membrane</keyword>
<name>A0A022PVS0_ERYGU</name>
<dbReference type="AlphaFoldDB" id="A0A022PVS0"/>
<keyword evidence="1" id="KW-0812">Transmembrane</keyword>
<organism evidence="2 3">
    <name type="scientific">Erythranthe guttata</name>
    <name type="common">Yellow monkey flower</name>
    <name type="synonym">Mimulus guttatus</name>
    <dbReference type="NCBI Taxonomy" id="4155"/>
    <lineage>
        <taxon>Eukaryota</taxon>
        <taxon>Viridiplantae</taxon>
        <taxon>Streptophyta</taxon>
        <taxon>Embryophyta</taxon>
        <taxon>Tracheophyta</taxon>
        <taxon>Spermatophyta</taxon>
        <taxon>Magnoliopsida</taxon>
        <taxon>eudicotyledons</taxon>
        <taxon>Gunneridae</taxon>
        <taxon>Pentapetalae</taxon>
        <taxon>asterids</taxon>
        <taxon>lamiids</taxon>
        <taxon>Lamiales</taxon>
        <taxon>Phrymaceae</taxon>
        <taxon>Erythranthe</taxon>
    </lineage>
</organism>
<feature type="transmembrane region" description="Helical" evidence="1">
    <location>
        <begin position="6"/>
        <end position="26"/>
    </location>
</feature>
<proteinExistence type="predicted"/>
<keyword evidence="3" id="KW-1185">Reference proteome</keyword>
<dbReference type="Proteomes" id="UP000030748">
    <property type="component" value="Unassembled WGS sequence"/>
</dbReference>
<protein>
    <submittedName>
        <fullName evidence="2">Uncharacterized protein</fullName>
    </submittedName>
</protein>
<keyword evidence="1" id="KW-1133">Transmembrane helix</keyword>
<accession>A0A022PVS0</accession>
<feature type="transmembrane region" description="Helical" evidence="1">
    <location>
        <begin position="86"/>
        <end position="105"/>
    </location>
</feature>
<reference evidence="2 3" key="1">
    <citation type="journal article" date="2013" name="Proc. Natl. Acad. Sci. U.S.A.">
        <title>Fine-scale variation in meiotic recombination in Mimulus inferred from population shotgun sequencing.</title>
        <authorList>
            <person name="Hellsten U."/>
            <person name="Wright K.M."/>
            <person name="Jenkins J."/>
            <person name="Shu S."/>
            <person name="Yuan Y."/>
            <person name="Wessler S.R."/>
            <person name="Schmutz J."/>
            <person name="Willis J.H."/>
            <person name="Rokhsar D.S."/>
        </authorList>
    </citation>
    <scope>NUCLEOTIDE SEQUENCE [LARGE SCALE GENOMIC DNA]</scope>
    <source>
        <strain evidence="3">cv. DUN x IM62</strain>
    </source>
</reference>
<feature type="transmembrane region" description="Helical" evidence="1">
    <location>
        <begin position="38"/>
        <end position="57"/>
    </location>
</feature>
<feature type="transmembrane region" description="Helical" evidence="1">
    <location>
        <begin position="63"/>
        <end position="79"/>
    </location>
</feature>
<dbReference type="EMBL" id="KI632336">
    <property type="protein sequence ID" value="EYU18345.1"/>
    <property type="molecule type" value="Genomic_DNA"/>
</dbReference>
<gene>
    <name evidence="2" type="ORF">MIMGU_mgv1a016775mg</name>
</gene>
<sequence>MVLVLVFVVVHFFFSHVEIFFERRLLMVLWCRCGCMRWLVLWCWCGCMFWRMSWLVLFDWVKFIVIKIQLVIPIFMLGCRCGCMRWLVLWCRCGCMFWWMSWLVLVD</sequence>
<evidence type="ECO:0000313" key="2">
    <source>
        <dbReference type="EMBL" id="EYU18345.1"/>
    </source>
</evidence>
<evidence type="ECO:0000256" key="1">
    <source>
        <dbReference type="SAM" id="Phobius"/>
    </source>
</evidence>